<evidence type="ECO:0000313" key="3">
    <source>
        <dbReference type="Proteomes" id="UP001165384"/>
    </source>
</evidence>
<keyword evidence="3" id="KW-1185">Reference proteome</keyword>
<protein>
    <submittedName>
        <fullName evidence="2">Uncharacterized protein</fullName>
    </submittedName>
</protein>
<dbReference type="Proteomes" id="UP001165384">
    <property type="component" value="Unassembled WGS sequence"/>
</dbReference>
<comment type="caution">
    <text evidence="2">The sequence shown here is derived from an EMBL/GenBank/DDBJ whole genome shotgun (WGS) entry which is preliminary data.</text>
</comment>
<feature type="compositionally biased region" description="Basic and acidic residues" evidence="1">
    <location>
        <begin position="31"/>
        <end position="41"/>
    </location>
</feature>
<name>A0ABS9K355_9RHOO</name>
<reference evidence="2" key="1">
    <citation type="submission" date="2022-01" db="EMBL/GenBank/DDBJ databases">
        <authorList>
            <person name="Jo J.-H."/>
            <person name="Im W.-T."/>
        </authorList>
    </citation>
    <scope>NUCLEOTIDE SEQUENCE</scope>
    <source>
        <strain evidence="2">XY25</strain>
    </source>
</reference>
<gene>
    <name evidence="2" type="ORF">LZ012_11500</name>
</gene>
<dbReference type="EMBL" id="JAKLTN010000002">
    <property type="protein sequence ID" value="MCG2577618.1"/>
    <property type="molecule type" value="Genomic_DNA"/>
</dbReference>
<proteinExistence type="predicted"/>
<accession>A0ABS9K355</accession>
<feature type="region of interest" description="Disordered" evidence="1">
    <location>
        <begin position="1"/>
        <end position="57"/>
    </location>
</feature>
<sequence>MNDEIENRPKLRRGATETACRHWTPITLPLAEHKEAAREGQAEPDTAPRPATEKTPD</sequence>
<organism evidence="2 3">
    <name type="scientific">Dechloromonas hankyongensis</name>
    <dbReference type="NCBI Taxonomy" id="2908002"/>
    <lineage>
        <taxon>Bacteria</taxon>
        <taxon>Pseudomonadati</taxon>
        <taxon>Pseudomonadota</taxon>
        <taxon>Betaproteobacteria</taxon>
        <taxon>Rhodocyclales</taxon>
        <taxon>Azonexaceae</taxon>
        <taxon>Dechloromonas</taxon>
    </lineage>
</organism>
<evidence type="ECO:0000313" key="2">
    <source>
        <dbReference type="EMBL" id="MCG2577618.1"/>
    </source>
</evidence>
<evidence type="ECO:0000256" key="1">
    <source>
        <dbReference type="SAM" id="MobiDB-lite"/>
    </source>
</evidence>
<dbReference type="RefSeq" id="WP_275710913.1">
    <property type="nucleotide sequence ID" value="NZ_JAKLTN010000002.1"/>
</dbReference>